<sequence>MIKNHLRNFSEDLCSNTKQNSWKTVLSILLFYVGLIFFIIFVVYEKGWLNFVDNNTDGLINQTFIVYLVLILIILVIFVVIVARNSWKSIGIQKGKLLKGFLFYFLFWCGLNLIFLIACLIFNVQPIWYPMWLYDGQTILSAFGLLIAQIFGNVFFEEIFFRGYILSQLTKKISSKNDKKPIKSLVLGALSTSIIFALIHIPNRIIQGFSFIDIIINIPFLILIGLLFCIVYIVSNNLFISMGVHIIWNIGFTLINPVLNQIVVISILLLLFGIIWYIYKIKLEQLEKKDVEMSNPSREI</sequence>
<feature type="transmembrane region" description="Helical" evidence="1">
    <location>
        <begin position="25"/>
        <end position="44"/>
    </location>
</feature>
<feature type="transmembrane region" description="Helical" evidence="1">
    <location>
        <begin position="238"/>
        <end position="255"/>
    </location>
</feature>
<protein>
    <recommendedName>
        <fullName evidence="2">CAAX prenyl protease 2/Lysostaphin resistance protein A-like domain-containing protein</fullName>
    </recommendedName>
</protein>
<keyword evidence="1" id="KW-1133">Transmembrane helix</keyword>
<gene>
    <name evidence="3" type="ORF">NEF87_002358</name>
</gene>
<feature type="domain" description="CAAX prenyl protease 2/Lysostaphin resistance protein A-like" evidence="2">
    <location>
        <begin position="143"/>
        <end position="250"/>
    </location>
</feature>
<dbReference type="EMBL" id="CP104013">
    <property type="protein sequence ID" value="UYP46073.1"/>
    <property type="molecule type" value="Genomic_DNA"/>
</dbReference>
<evidence type="ECO:0000313" key="4">
    <source>
        <dbReference type="Proteomes" id="UP001208689"/>
    </source>
</evidence>
<dbReference type="InterPro" id="IPR003675">
    <property type="entry name" value="Rce1/LyrA-like_dom"/>
</dbReference>
<reference evidence="3" key="1">
    <citation type="submission" date="2022-09" db="EMBL/GenBank/DDBJ databases">
        <title>Actin cytoskeleton and complex cell architecture in an #Asgard archaeon.</title>
        <authorList>
            <person name="Ponce Toledo R.I."/>
            <person name="Schleper C."/>
            <person name="Rodrigues Oliveira T."/>
            <person name="Wollweber F."/>
            <person name="Xu J."/>
            <person name="Rittmann S."/>
            <person name="Klingl A."/>
            <person name="Pilhofer M."/>
        </authorList>
    </citation>
    <scope>NUCLEOTIDE SEQUENCE</scope>
    <source>
        <strain evidence="3">B-35</strain>
    </source>
</reference>
<feature type="transmembrane region" description="Helical" evidence="1">
    <location>
        <begin position="103"/>
        <end position="128"/>
    </location>
</feature>
<dbReference type="PANTHER" id="PTHR39430">
    <property type="entry name" value="MEMBRANE-ASSOCIATED PROTEASE-RELATED"/>
    <property type="match status" value="1"/>
</dbReference>
<feature type="transmembrane region" description="Helical" evidence="1">
    <location>
        <begin position="64"/>
        <end position="83"/>
    </location>
</feature>
<name>A0ABY6HRD5_9ARCH</name>
<feature type="transmembrane region" description="Helical" evidence="1">
    <location>
        <begin position="261"/>
        <end position="279"/>
    </location>
</feature>
<evidence type="ECO:0000259" key="2">
    <source>
        <dbReference type="Pfam" id="PF02517"/>
    </source>
</evidence>
<feature type="transmembrane region" description="Helical" evidence="1">
    <location>
        <begin position="140"/>
        <end position="161"/>
    </location>
</feature>
<dbReference type="PANTHER" id="PTHR39430:SF1">
    <property type="entry name" value="PROTEASE"/>
    <property type="match status" value="1"/>
</dbReference>
<accession>A0ABY6HRD5</accession>
<evidence type="ECO:0000256" key="1">
    <source>
        <dbReference type="SAM" id="Phobius"/>
    </source>
</evidence>
<feature type="transmembrane region" description="Helical" evidence="1">
    <location>
        <begin position="214"/>
        <end position="233"/>
    </location>
</feature>
<keyword evidence="4" id="KW-1185">Reference proteome</keyword>
<feature type="transmembrane region" description="Helical" evidence="1">
    <location>
        <begin position="182"/>
        <end position="202"/>
    </location>
</feature>
<keyword evidence="1" id="KW-0812">Transmembrane</keyword>
<keyword evidence="1" id="KW-0472">Membrane</keyword>
<dbReference type="Proteomes" id="UP001208689">
    <property type="component" value="Chromosome"/>
</dbReference>
<organism evidence="3 4">
    <name type="scientific">Candidatus Lokiarchaeum ossiferum</name>
    <dbReference type="NCBI Taxonomy" id="2951803"/>
    <lineage>
        <taxon>Archaea</taxon>
        <taxon>Promethearchaeati</taxon>
        <taxon>Promethearchaeota</taxon>
        <taxon>Promethearchaeia</taxon>
        <taxon>Promethearchaeales</taxon>
        <taxon>Promethearchaeaceae</taxon>
        <taxon>Candidatus Lokiarchaeum</taxon>
    </lineage>
</organism>
<proteinExistence type="predicted"/>
<evidence type="ECO:0000313" key="3">
    <source>
        <dbReference type="EMBL" id="UYP46073.1"/>
    </source>
</evidence>
<dbReference type="Pfam" id="PF02517">
    <property type="entry name" value="Rce1-like"/>
    <property type="match status" value="1"/>
</dbReference>